<gene>
    <name evidence="2" type="ORF">BCV70DRAFT_197796</name>
</gene>
<feature type="compositionally biased region" description="Low complexity" evidence="1">
    <location>
        <begin position="188"/>
        <end position="202"/>
    </location>
</feature>
<feature type="region of interest" description="Disordered" evidence="1">
    <location>
        <begin position="184"/>
        <end position="204"/>
    </location>
</feature>
<dbReference type="OrthoDB" id="2556774at2759"/>
<name>A0A317Y0B6_9BASI</name>
<accession>A0A317Y0B6</accession>
<dbReference type="STRING" id="1882483.A0A317Y0B6"/>
<dbReference type="Proteomes" id="UP000246740">
    <property type="component" value="Unassembled WGS sequence"/>
</dbReference>
<evidence type="ECO:0000256" key="1">
    <source>
        <dbReference type="SAM" id="MobiDB-lite"/>
    </source>
</evidence>
<sequence length="436" mass="46540">MELPRVPHMLERWHREKINFYKNRQRKPPDFVKPEFRRSVLLPAHEPGSIAKSVVAAAPASSNSNNVSSNDTVLNVQPVVMGVPPRPQMELTPVQLQHLQQQFAMATLPKGVMADLSQQPQSQLVRVGPQVVGMHQHGTSFGQPMAAQSAPLGPLPPAGIEALPVPGSGPSSVSMSMSMSAPIETPRTHTVSDSPTTTTSLSRSKEVSASRLEFAKGLRRKAAEAAFSALAADSLSLAEHVAGTGSDGEIDARDAFTAVEVGKVLEFVIVHYTELASSGGSADGGGGGGEDGFLRSVLPMLEHVKQTAEQTLHLTALLTDVKSCMLSAATANIGWVSTLLSDPHCRPVVLQMFGDPTPPLPLLSSERDRDVSARVQRLSQDLETCLSQLVDFQSSLDSHLLPEDPNCATAALVRREFYLIAKICCKFVVGALGESA</sequence>
<organism evidence="2 3">
    <name type="scientific">Testicularia cyperi</name>
    <dbReference type="NCBI Taxonomy" id="1882483"/>
    <lineage>
        <taxon>Eukaryota</taxon>
        <taxon>Fungi</taxon>
        <taxon>Dikarya</taxon>
        <taxon>Basidiomycota</taxon>
        <taxon>Ustilaginomycotina</taxon>
        <taxon>Ustilaginomycetes</taxon>
        <taxon>Ustilaginales</taxon>
        <taxon>Anthracoideaceae</taxon>
        <taxon>Testicularia</taxon>
    </lineage>
</organism>
<dbReference type="AlphaFoldDB" id="A0A317Y0B6"/>
<reference evidence="2 3" key="1">
    <citation type="journal article" date="2018" name="Mol. Biol. Evol.">
        <title>Broad Genomic Sampling Reveals a Smut Pathogenic Ancestry of the Fungal Clade Ustilaginomycotina.</title>
        <authorList>
            <person name="Kijpornyongpan T."/>
            <person name="Mondo S.J."/>
            <person name="Barry K."/>
            <person name="Sandor L."/>
            <person name="Lee J."/>
            <person name="Lipzen A."/>
            <person name="Pangilinan J."/>
            <person name="LaButti K."/>
            <person name="Hainaut M."/>
            <person name="Henrissat B."/>
            <person name="Grigoriev I.V."/>
            <person name="Spatafora J.W."/>
            <person name="Aime M.C."/>
        </authorList>
    </citation>
    <scope>NUCLEOTIDE SEQUENCE [LARGE SCALE GENOMIC DNA]</scope>
    <source>
        <strain evidence="2 3">MCA 3645</strain>
    </source>
</reference>
<protein>
    <submittedName>
        <fullName evidence="2">Uncharacterized protein</fullName>
    </submittedName>
</protein>
<evidence type="ECO:0000313" key="2">
    <source>
        <dbReference type="EMBL" id="PWZ03598.1"/>
    </source>
</evidence>
<dbReference type="InParanoid" id="A0A317Y0B6"/>
<proteinExistence type="predicted"/>
<dbReference type="EMBL" id="KZ819188">
    <property type="protein sequence ID" value="PWZ03598.1"/>
    <property type="molecule type" value="Genomic_DNA"/>
</dbReference>
<keyword evidence="3" id="KW-1185">Reference proteome</keyword>
<evidence type="ECO:0000313" key="3">
    <source>
        <dbReference type="Proteomes" id="UP000246740"/>
    </source>
</evidence>